<dbReference type="SMART" id="SM01227">
    <property type="entry name" value="GCK"/>
    <property type="match status" value="1"/>
</dbReference>
<dbReference type="InterPro" id="IPR012891">
    <property type="entry name" value="GCK_dom"/>
</dbReference>
<proteinExistence type="predicted"/>
<organism evidence="2 3">
    <name type="scientific">Thlaspi arvense</name>
    <name type="common">Field penny-cress</name>
    <dbReference type="NCBI Taxonomy" id="13288"/>
    <lineage>
        <taxon>Eukaryota</taxon>
        <taxon>Viridiplantae</taxon>
        <taxon>Streptophyta</taxon>
        <taxon>Embryophyta</taxon>
        <taxon>Tracheophyta</taxon>
        <taxon>Spermatophyta</taxon>
        <taxon>Magnoliopsida</taxon>
        <taxon>eudicotyledons</taxon>
        <taxon>Gunneridae</taxon>
        <taxon>Pentapetalae</taxon>
        <taxon>rosids</taxon>
        <taxon>malvids</taxon>
        <taxon>Brassicales</taxon>
        <taxon>Brassicaceae</taxon>
        <taxon>Thlaspideae</taxon>
        <taxon>Thlaspi</taxon>
    </lineage>
</organism>
<name>A0AAU9REL5_THLAR</name>
<keyword evidence="3" id="KW-1185">Reference proteome</keyword>
<protein>
    <recommendedName>
        <fullName evidence="1">GCK domain-containing protein</fullName>
    </recommendedName>
</protein>
<dbReference type="PANTHER" id="PTHR34357">
    <property type="entry name" value="F7A19.14 PROTEIN-RELATED"/>
    <property type="match status" value="1"/>
</dbReference>
<evidence type="ECO:0000259" key="1">
    <source>
        <dbReference type="SMART" id="SM01227"/>
    </source>
</evidence>
<dbReference type="AlphaFoldDB" id="A0AAU9REL5"/>
<accession>A0AAU9REL5</accession>
<dbReference type="Pfam" id="PF07802">
    <property type="entry name" value="GCK"/>
    <property type="match status" value="1"/>
</dbReference>
<evidence type="ECO:0000313" key="2">
    <source>
        <dbReference type="EMBL" id="CAH2037353.1"/>
    </source>
</evidence>
<gene>
    <name evidence="2" type="ORF">TAV2_LOCUS3516</name>
</gene>
<dbReference type="EMBL" id="OU466857">
    <property type="protein sequence ID" value="CAH2037353.1"/>
    <property type="molecule type" value="Genomic_DNA"/>
</dbReference>
<sequence>MGIRSSKPRYDFFLLEHLAELEELNLEEETEEERVQIEAGAYSTFNLILKKLHPLFPAETGKVVVDTETKRDEAEDEEVLERFCNFMKAGACKEPVKHLEDCMEKVDSVTTHRITRCKEHLPILKKCMDAHIDYYEPILAIFKAAEDYIINEISAKLAKDREEEFASRPKDILTVWKYKLLRKLGKHSE</sequence>
<evidence type="ECO:0000313" key="3">
    <source>
        <dbReference type="Proteomes" id="UP000836841"/>
    </source>
</evidence>
<feature type="domain" description="GCK" evidence="1">
    <location>
        <begin position="80"/>
        <end position="153"/>
    </location>
</feature>
<dbReference type="PANTHER" id="PTHR34357:SF2">
    <property type="entry name" value="F26F24.3-RELATED"/>
    <property type="match status" value="1"/>
</dbReference>
<reference evidence="2 3" key="1">
    <citation type="submission" date="2022-03" db="EMBL/GenBank/DDBJ databases">
        <authorList>
            <person name="Nunn A."/>
            <person name="Chopra R."/>
            <person name="Nunn A."/>
            <person name="Contreras Garrido A."/>
        </authorList>
    </citation>
    <scope>NUCLEOTIDE SEQUENCE [LARGE SCALE GENOMIC DNA]</scope>
</reference>
<dbReference type="Proteomes" id="UP000836841">
    <property type="component" value="Chromosome 1"/>
</dbReference>